<feature type="transmembrane region" description="Helical" evidence="1">
    <location>
        <begin position="64"/>
        <end position="84"/>
    </location>
</feature>
<evidence type="ECO:0000313" key="2">
    <source>
        <dbReference type="EMBL" id="AGV20361.1"/>
    </source>
</evidence>
<reference evidence="2 3" key="1">
    <citation type="journal article" date="2015" name="Genome Announc.">
        <title>Complete genome sequence of Vibrio alginolyticus ATCC 17749.</title>
        <authorList>
            <person name="Liu X.F."/>
            <person name="Cao Y."/>
            <person name="Zhang H.L."/>
            <person name="Chen Y.J."/>
            <person name="Hu C.J."/>
        </authorList>
    </citation>
    <scope>NUCLEOTIDE SEQUENCE [LARGE SCALE GENOMIC DNA]</scope>
    <source>
        <strain evidence="3">ATCC 17749 / DSM 2171 / NBRC 15630 / NCIMB 1903 / NCTC 12160 / XII-53</strain>
    </source>
</reference>
<dbReference type="EMBL" id="CP006719">
    <property type="protein sequence ID" value="AGV20361.1"/>
    <property type="molecule type" value="Genomic_DNA"/>
</dbReference>
<accession>A0A2I3CSA1</accession>
<dbReference type="HOGENOM" id="CLU_1916202_0_0_6"/>
<dbReference type="Proteomes" id="UP000016714">
    <property type="component" value="Chromosome 2"/>
</dbReference>
<dbReference type="KEGG" id="vag:N646_4552"/>
<organism evidence="2 3">
    <name type="scientific">Vibrio alginolyticus (strain ATCC 17749 / DSM 2171 / NBRC 15630 / NCIMB 1903 / NCTC 12160 / XII-53)</name>
    <dbReference type="NCBI Taxonomy" id="1219076"/>
    <lineage>
        <taxon>Bacteria</taxon>
        <taxon>Pseudomonadati</taxon>
        <taxon>Pseudomonadota</taxon>
        <taxon>Gammaproteobacteria</taxon>
        <taxon>Vibrionales</taxon>
        <taxon>Vibrionaceae</taxon>
        <taxon>Vibrio</taxon>
    </lineage>
</organism>
<gene>
    <name evidence="2" type="ORF">N646_4552</name>
</gene>
<protein>
    <submittedName>
        <fullName evidence="2">Uncharacterized protein</fullName>
    </submittedName>
</protein>
<keyword evidence="1" id="KW-0472">Membrane</keyword>
<feature type="transmembrane region" description="Helical" evidence="1">
    <location>
        <begin position="35"/>
        <end position="57"/>
    </location>
</feature>
<name>A0A2I3CSA1_VIBAX</name>
<proteinExistence type="predicted"/>
<evidence type="ECO:0000313" key="3">
    <source>
        <dbReference type="Proteomes" id="UP000016714"/>
    </source>
</evidence>
<keyword evidence="1" id="KW-0812">Transmembrane</keyword>
<keyword evidence="1" id="KW-1133">Transmembrane helix</keyword>
<evidence type="ECO:0000256" key="1">
    <source>
        <dbReference type="SAM" id="Phobius"/>
    </source>
</evidence>
<dbReference type="AlphaFoldDB" id="A0A2I3CSA1"/>
<sequence length="132" mass="14971">MPTIAFLLVILGLILLCWGWQMTKNICSKTDVTGWTFLLLLISCFIFAYAVFLHAIMQKPITSLLETGVSLILFGGSIFVVLVIKWSNDSILKLHTVAEREKRNAVHDALTGLPYRKYYFESIEDMTQPEGQ</sequence>